<dbReference type="EMBL" id="JACIEP010000008">
    <property type="protein sequence ID" value="MBB4036582.1"/>
    <property type="molecule type" value="Genomic_DNA"/>
</dbReference>
<dbReference type="Proteomes" id="UP000555103">
    <property type="component" value="Unassembled WGS sequence"/>
</dbReference>
<proteinExistence type="predicted"/>
<dbReference type="RefSeq" id="WP_183307482.1">
    <property type="nucleotide sequence ID" value="NZ_JACIEP010000008.1"/>
</dbReference>
<dbReference type="AlphaFoldDB" id="A0A840CVT0"/>
<sequence length="132" mass="14979">MEAIDRLRTMIGNVYRYEGVGRMTVHDVIESESFGILKTDTGDIKISLADIDQELEYFVLLNTNGLVKNPTLLDMVVQSNSMYATLQNTLLDTIQKIEKDDKYIPKAEAINETVKSIIDLEKVKVQTLQLLK</sequence>
<name>A0A840CVT0_9BACT</name>
<evidence type="ECO:0000313" key="1">
    <source>
        <dbReference type="EMBL" id="MBB4036582.1"/>
    </source>
</evidence>
<accession>A0A840CVT0</accession>
<evidence type="ECO:0000313" key="2">
    <source>
        <dbReference type="Proteomes" id="UP000555103"/>
    </source>
</evidence>
<organism evidence="1 2">
    <name type="scientific">Dysgonomonas hofstadii</name>
    <dbReference type="NCBI Taxonomy" id="637886"/>
    <lineage>
        <taxon>Bacteria</taxon>
        <taxon>Pseudomonadati</taxon>
        <taxon>Bacteroidota</taxon>
        <taxon>Bacteroidia</taxon>
        <taxon>Bacteroidales</taxon>
        <taxon>Dysgonomonadaceae</taxon>
        <taxon>Dysgonomonas</taxon>
    </lineage>
</organism>
<protein>
    <submittedName>
        <fullName evidence="1">Uncharacterized protein</fullName>
    </submittedName>
</protein>
<keyword evidence="2" id="KW-1185">Reference proteome</keyword>
<reference evidence="1 2" key="1">
    <citation type="submission" date="2020-08" db="EMBL/GenBank/DDBJ databases">
        <title>Genomic Encyclopedia of Type Strains, Phase IV (KMG-IV): sequencing the most valuable type-strain genomes for metagenomic binning, comparative biology and taxonomic classification.</title>
        <authorList>
            <person name="Goeker M."/>
        </authorList>
    </citation>
    <scope>NUCLEOTIDE SEQUENCE [LARGE SCALE GENOMIC DNA]</scope>
    <source>
        <strain evidence="1 2">DSM 104969</strain>
    </source>
</reference>
<comment type="caution">
    <text evidence="1">The sequence shown here is derived from an EMBL/GenBank/DDBJ whole genome shotgun (WGS) entry which is preliminary data.</text>
</comment>
<gene>
    <name evidence="1" type="ORF">GGR21_002488</name>
</gene>